<dbReference type="EMBL" id="QSRB01000008">
    <property type="protein sequence ID" value="RGK85383.1"/>
    <property type="molecule type" value="Genomic_DNA"/>
</dbReference>
<dbReference type="RefSeq" id="WP_057281839.1">
    <property type="nucleotide sequence ID" value="NZ_CZBF01000005.1"/>
</dbReference>
<organism evidence="1 3">
    <name type="scientific">Bacteroides uniformis</name>
    <dbReference type="NCBI Taxonomy" id="820"/>
    <lineage>
        <taxon>Bacteria</taxon>
        <taxon>Pseudomonadati</taxon>
        <taxon>Bacteroidota</taxon>
        <taxon>Bacteroidia</taxon>
        <taxon>Bacteroidales</taxon>
        <taxon>Bacteroidaceae</taxon>
        <taxon>Bacteroides</taxon>
    </lineage>
</organism>
<reference evidence="2 4" key="2">
    <citation type="submission" date="2018-08" db="EMBL/GenBank/DDBJ databases">
        <title>A genome reference for cultivated species of the human gut microbiota.</title>
        <authorList>
            <person name="Zou Y."/>
            <person name="Xue W."/>
            <person name="Luo G."/>
        </authorList>
    </citation>
    <scope>NUCLEOTIDE SEQUENCE [LARGE SCALE GENOMIC DNA]</scope>
    <source>
        <strain evidence="2 4">TF09-22</strain>
    </source>
</reference>
<evidence type="ECO:0000313" key="2">
    <source>
        <dbReference type="EMBL" id="RGK85383.1"/>
    </source>
</evidence>
<gene>
    <name evidence="2" type="ORF">DXC91_11650</name>
    <name evidence="1" type="ORF">ERS852554_02814</name>
</gene>
<evidence type="ECO:0000313" key="1">
    <source>
        <dbReference type="EMBL" id="CUQ07558.1"/>
    </source>
</evidence>
<evidence type="ECO:0000313" key="3">
    <source>
        <dbReference type="Proteomes" id="UP000095788"/>
    </source>
</evidence>
<dbReference type="Pfam" id="PF11175">
    <property type="entry name" value="DUF2961"/>
    <property type="match status" value="1"/>
</dbReference>
<proteinExistence type="predicted"/>
<sequence length="694" mass="78238">MMKKLVFVIQLIFLYSGLAMADPVISLKTLLHEMTDRSVLARWPENAYTCKQFSSYDRSSHNMTDKRAWFGNFDQGQFIRQEENGGRTEYVMMDAEGPGAMVRFWMTFSGINRGQGTLRIYIDNEEKPVIEGNVRDILSGQVLCGEPLSTSVPDEAPMEERGHNLYLPIPYAKRCKVTIESPDLKITPEGKIESKTIVYYAINYRTYTSPVKVISFSAKELKKNARLIAAVNKKLLEGTPGIDTPLAGRESTLNLAASLAPGESRSFTIDGSRAIRRLSMRIDADDRRQALRSTVLSIAFDGELTVWAPVGEFFGVGYYPVATGTWYTRAVQDDVMSAWWVMPFERNCTITLTNYGEQPVEISKAAAVSGKWQWDERSMHFGTTWQQFTHIHARGDEFAQDLTFADLKGRGVYVGDAVTVYNPNLGWWGEGDEKVYVDGETFPSHFGTGTEDYYGYAWGRYEPWINHPFVAQPIGDGCYAHIGLAQNTRVRSLDAIPFTRSLRFDMELFDWSNIHLNYAPITFWYMLPGGEIQPKPFVSDVRERVANQPSDIFGSGMSLVVEGEVMQPRPGHMGSVELQTNFHPLWSEGMQLYWKEFKPGDKLSLVFDSEVEGTYYAKIQFTVAPDYGTFALRVNDKVITPEVSLTNGEVSLLLVNLGRVNLKKGKNELQIESIALAPGHDTGFFGIDKLTLRK</sequence>
<accession>A0A174TI85</accession>
<evidence type="ECO:0000313" key="4">
    <source>
        <dbReference type="Proteomes" id="UP000260874"/>
    </source>
</evidence>
<dbReference type="AlphaFoldDB" id="A0A174TI85"/>
<reference evidence="1 3" key="1">
    <citation type="submission" date="2015-09" db="EMBL/GenBank/DDBJ databases">
        <authorList>
            <consortium name="Pathogen Informatics"/>
        </authorList>
    </citation>
    <scope>NUCLEOTIDE SEQUENCE [LARGE SCALE GENOMIC DNA]</scope>
    <source>
        <strain evidence="1 3">2789STDY5834942</strain>
    </source>
</reference>
<dbReference type="EMBL" id="CZBF01000005">
    <property type="protein sequence ID" value="CUQ07558.1"/>
    <property type="molecule type" value="Genomic_DNA"/>
</dbReference>
<dbReference type="Proteomes" id="UP000260874">
    <property type="component" value="Unassembled WGS sequence"/>
</dbReference>
<name>A0A174TI85_BACUN</name>
<dbReference type="InterPro" id="IPR021345">
    <property type="entry name" value="DUF2961"/>
</dbReference>
<dbReference type="Proteomes" id="UP000095788">
    <property type="component" value="Unassembled WGS sequence"/>
</dbReference>
<dbReference type="Gene3D" id="2.60.120.260">
    <property type="entry name" value="Galactose-binding domain-like"/>
    <property type="match status" value="1"/>
</dbReference>
<dbReference type="Gene3D" id="2.60.120.1390">
    <property type="match status" value="3"/>
</dbReference>
<protein>
    <submittedName>
        <fullName evidence="2">DUF2961 domain-containing protein</fullName>
    </submittedName>
    <submittedName>
        <fullName evidence="1">Protein of uncharacterized function (DUF2961)</fullName>
    </submittedName>
</protein>